<organism evidence="4 5">
    <name type="scientific">Candidatus Avipropionibacterium avicola</name>
    <dbReference type="NCBI Taxonomy" id="2840701"/>
    <lineage>
        <taxon>Bacteria</taxon>
        <taxon>Bacillati</taxon>
        <taxon>Actinomycetota</taxon>
        <taxon>Actinomycetes</taxon>
        <taxon>Propionibacteriales</taxon>
        <taxon>Propionibacteriaceae</taxon>
        <taxon>Propionibacteriaceae incertae sedis</taxon>
        <taxon>Candidatus Avipropionibacterium</taxon>
    </lineage>
</organism>
<evidence type="ECO:0000259" key="3">
    <source>
        <dbReference type="PROSITE" id="PS51186"/>
    </source>
</evidence>
<protein>
    <submittedName>
        <fullName evidence="4">GNAT family N-acetyltransferase</fullName>
    </submittedName>
</protein>
<dbReference type="AlphaFoldDB" id="A0A9D1KMV0"/>
<dbReference type="EMBL" id="DVLP01000101">
    <property type="protein sequence ID" value="HIT74643.1"/>
    <property type="molecule type" value="Genomic_DNA"/>
</dbReference>
<dbReference type="SUPFAM" id="SSF55729">
    <property type="entry name" value="Acyl-CoA N-acyltransferases (Nat)"/>
    <property type="match status" value="1"/>
</dbReference>
<reference evidence="4" key="2">
    <citation type="journal article" date="2021" name="PeerJ">
        <title>Extensive microbial diversity within the chicken gut microbiome revealed by metagenomics and culture.</title>
        <authorList>
            <person name="Gilroy R."/>
            <person name="Ravi A."/>
            <person name="Getino M."/>
            <person name="Pursley I."/>
            <person name="Horton D.L."/>
            <person name="Alikhan N.F."/>
            <person name="Baker D."/>
            <person name="Gharbi K."/>
            <person name="Hall N."/>
            <person name="Watson M."/>
            <person name="Adriaenssens E.M."/>
            <person name="Foster-Nyarko E."/>
            <person name="Jarju S."/>
            <person name="Secka A."/>
            <person name="Antonio M."/>
            <person name="Oren A."/>
            <person name="Chaudhuri R.R."/>
            <person name="La Ragione R."/>
            <person name="Hildebrand F."/>
            <person name="Pallen M.J."/>
        </authorList>
    </citation>
    <scope>NUCLEOTIDE SEQUENCE</scope>
    <source>
        <strain evidence="4">ChiGjej1B1-24693</strain>
    </source>
</reference>
<comment type="caution">
    <text evidence="4">The sequence shown here is derived from an EMBL/GenBank/DDBJ whole genome shotgun (WGS) entry which is preliminary data.</text>
</comment>
<name>A0A9D1KMV0_9ACTN</name>
<evidence type="ECO:0000256" key="1">
    <source>
        <dbReference type="ARBA" id="ARBA00022679"/>
    </source>
</evidence>
<dbReference type="Gene3D" id="3.40.630.30">
    <property type="match status" value="1"/>
</dbReference>
<evidence type="ECO:0000256" key="2">
    <source>
        <dbReference type="ARBA" id="ARBA00023315"/>
    </source>
</evidence>
<dbReference type="InterPro" id="IPR000182">
    <property type="entry name" value="GNAT_dom"/>
</dbReference>
<gene>
    <name evidence="4" type="ORF">IAA98_03575</name>
</gene>
<dbReference type="InterPro" id="IPR050832">
    <property type="entry name" value="Bact_Acetyltransf"/>
</dbReference>
<keyword evidence="1" id="KW-0808">Transferase</keyword>
<accession>A0A9D1KMV0</accession>
<dbReference type="GO" id="GO:0016747">
    <property type="term" value="F:acyltransferase activity, transferring groups other than amino-acyl groups"/>
    <property type="evidence" value="ECO:0007669"/>
    <property type="project" value="InterPro"/>
</dbReference>
<sequence>MGPSEQPRITTVRPDQAEEIAYVHHQTWREAYAALMPESAFDEAELQRKVARWRDRLRDPHPDMVLRIAMVDERVVGFAIAGPAQDGHDPDPDWELGAIYLLQDWYGTGTAQALAAATVGHGPAQVWVLADNARARAFYRRIGFIEDGTEVTLHRLDGLRELRMVRRDDA</sequence>
<evidence type="ECO:0000313" key="4">
    <source>
        <dbReference type="EMBL" id="HIT74643.1"/>
    </source>
</evidence>
<evidence type="ECO:0000313" key="5">
    <source>
        <dbReference type="Proteomes" id="UP000886842"/>
    </source>
</evidence>
<dbReference type="Pfam" id="PF00583">
    <property type="entry name" value="Acetyltransf_1"/>
    <property type="match status" value="1"/>
</dbReference>
<dbReference type="Proteomes" id="UP000886842">
    <property type="component" value="Unassembled WGS sequence"/>
</dbReference>
<dbReference type="InterPro" id="IPR016181">
    <property type="entry name" value="Acyl_CoA_acyltransferase"/>
</dbReference>
<keyword evidence="2" id="KW-0012">Acyltransferase</keyword>
<proteinExistence type="predicted"/>
<dbReference type="PANTHER" id="PTHR43877">
    <property type="entry name" value="AMINOALKYLPHOSPHONATE N-ACETYLTRANSFERASE-RELATED-RELATED"/>
    <property type="match status" value="1"/>
</dbReference>
<reference evidence="4" key="1">
    <citation type="submission" date="2020-10" db="EMBL/GenBank/DDBJ databases">
        <authorList>
            <person name="Gilroy R."/>
        </authorList>
    </citation>
    <scope>NUCLEOTIDE SEQUENCE</scope>
    <source>
        <strain evidence="4">ChiGjej1B1-24693</strain>
    </source>
</reference>
<dbReference type="PROSITE" id="PS51186">
    <property type="entry name" value="GNAT"/>
    <property type="match status" value="1"/>
</dbReference>
<feature type="domain" description="N-acetyltransferase" evidence="3">
    <location>
        <begin position="7"/>
        <end position="169"/>
    </location>
</feature>